<feature type="transmembrane region" description="Helical" evidence="1">
    <location>
        <begin position="118"/>
        <end position="142"/>
    </location>
</feature>
<dbReference type="EMBL" id="CP127295">
    <property type="protein sequence ID" value="WIX98481.1"/>
    <property type="molecule type" value="Genomic_DNA"/>
</dbReference>
<evidence type="ECO:0000256" key="1">
    <source>
        <dbReference type="SAM" id="Phobius"/>
    </source>
</evidence>
<dbReference type="Proteomes" id="UP001239397">
    <property type="component" value="Chromosome"/>
</dbReference>
<reference evidence="2 3" key="1">
    <citation type="submission" date="2023-06" db="EMBL/GenBank/DDBJ databases">
        <authorList>
            <person name="Oyuntsetseg B."/>
            <person name="Kim S.B."/>
        </authorList>
    </citation>
    <scope>NUCLEOTIDE SEQUENCE [LARGE SCALE GENOMIC DNA]</scope>
    <source>
        <strain evidence="2 3">4-36</strain>
    </source>
</reference>
<keyword evidence="3" id="KW-1185">Reference proteome</keyword>
<feature type="transmembrane region" description="Helical" evidence="1">
    <location>
        <begin position="292"/>
        <end position="316"/>
    </location>
</feature>
<feature type="transmembrane region" description="Helical" evidence="1">
    <location>
        <begin position="154"/>
        <end position="178"/>
    </location>
</feature>
<accession>A0A9Y2JJL4</accession>
<sequence length="527" mass="54792">MTLVKLMVRRHRMLLTSWLLLMIALSGGTVSAYQSTYPTEAQRRLAVQLAQHNAATTLLYGNLPDPGTPALMFAWEIGAIATILAAIMGVLVAIALTRAAEDEGTLELVRGSGVAPPVPLRSALLVLGMVAAVLALGCAFAVGLSAGHVDAVTWPGAVAFGSVVGLTFLLAGTLAAVLAQVAPTATGARTLGFAAVGVAFAVRTLADTRHVGWLNWLTPLGLRATVRPFAQERWWVFATGLFAAAVLAWLALVLSARREYGAGLITRRDMRGTRLNIRSGFALAGRLARRQVLTWTVAVACVGTLFSAMGSGVVRQSENGDLGGFLGSQLGTGDPVAAYFAYSGTVVGMVVSSFAVLSVLTSRHDEARGLTDHVLATGARRWTPLAAQAAVTAVGSLLILTATGTLSALIAPAVIDGSDVAVHAFTYVVGQWPAMLAVTGWAALLVGLRPRVSWPAWIPLVAGGTFALLGGLLGIPQPVRDLGVFQHVPDVVSPDPDFRGLLVLIAFAGGAFLLGVFGSNRRDLTTG</sequence>
<evidence type="ECO:0000313" key="3">
    <source>
        <dbReference type="Proteomes" id="UP001239397"/>
    </source>
</evidence>
<gene>
    <name evidence="2" type="ORF">QRX60_31000</name>
</gene>
<dbReference type="AlphaFoldDB" id="A0A9Y2JJL4"/>
<dbReference type="RefSeq" id="WP_285994966.1">
    <property type="nucleotide sequence ID" value="NZ_CP127295.1"/>
</dbReference>
<feature type="transmembrane region" description="Helical" evidence="1">
    <location>
        <begin position="73"/>
        <end position="97"/>
    </location>
</feature>
<feature type="transmembrane region" description="Helical" evidence="1">
    <location>
        <begin position="498"/>
        <end position="517"/>
    </location>
</feature>
<feature type="transmembrane region" description="Helical" evidence="1">
    <location>
        <begin position="456"/>
        <end position="478"/>
    </location>
</feature>
<evidence type="ECO:0008006" key="4">
    <source>
        <dbReference type="Google" id="ProtNLM"/>
    </source>
</evidence>
<feature type="transmembrane region" description="Helical" evidence="1">
    <location>
        <begin position="421"/>
        <end position="444"/>
    </location>
</feature>
<dbReference type="KEGG" id="amog:QRX60_31000"/>
<keyword evidence="1" id="KW-1133">Transmembrane helix</keyword>
<feature type="transmembrane region" description="Helical" evidence="1">
    <location>
        <begin position="190"/>
        <end position="206"/>
    </location>
</feature>
<feature type="transmembrane region" description="Helical" evidence="1">
    <location>
        <begin position="234"/>
        <end position="254"/>
    </location>
</feature>
<evidence type="ECO:0000313" key="2">
    <source>
        <dbReference type="EMBL" id="WIX98481.1"/>
    </source>
</evidence>
<feature type="transmembrane region" description="Helical" evidence="1">
    <location>
        <begin position="336"/>
        <end position="360"/>
    </location>
</feature>
<proteinExistence type="predicted"/>
<keyword evidence="1" id="KW-0472">Membrane</keyword>
<protein>
    <recommendedName>
        <fullName evidence="4">ABC transporter permease</fullName>
    </recommendedName>
</protein>
<feature type="transmembrane region" description="Helical" evidence="1">
    <location>
        <begin position="390"/>
        <end position="415"/>
    </location>
</feature>
<organism evidence="2 3">
    <name type="scientific">Amycolatopsis mongoliensis</name>
    <dbReference type="NCBI Taxonomy" id="715475"/>
    <lineage>
        <taxon>Bacteria</taxon>
        <taxon>Bacillati</taxon>
        <taxon>Actinomycetota</taxon>
        <taxon>Actinomycetes</taxon>
        <taxon>Pseudonocardiales</taxon>
        <taxon>Pseudonocardiaceae</taxon>
        <taxon>Amycolatopsis</taxon>
    </lineage>
</organism>
<name>A0A9Y2JJL4_9PSEU</name>
<keyword evidence="1" id="KW-0812">Transmembrane</keyword>